<evidence type="ECO:0000256" key="5">
    <source>
        <dbReference type="ARBA" id="ARBA00023242"/>
    </source>
</evidence>
<comment type="caution">
    <text evidence="9">The sequence shown here is derived from an EMBL/GenBank/DDBJ whole genome shotgun (WGS) entry which is preliminary data.</text>
</comment>
<dbReference type="SMART" id="SM00717">
    <property type="entry name" value="SANT"/>
    <property type="match status" value="2"/>
</dbReference>
<dbReference type="FunFam" id="1.10.10.60:FF:000009">
    <property type="entry name" value="transcription factor MYB1R1"/>
    <property type="match status" value="1"/>
</dbReference>
<dbReference type="PROSITE" id="PS51294">
    <property type="entry name" value="HTH_MYB"/>
    <property type="match status" value="1"/>
</dbReference>
<comment type="subcellular location">
    <subcellularLocation>
        <location evidence="1">Nucleus</location>
    </subcellularLocation>
</comment>
<keyword evidence="3" id="KW-0238">DNA-binding</keyword>
<dbReference type="EMBL" id="JAJJMA010005170">
    <property type="protein sequence ID" value="MCL7021828.1"/>
    <property type="molecule type" value="Genomic_DNA"/>
</dbReference>
<dbReference type="InterPro" id="IPR001005">
    <property type="entry name" value="SANT/Myb"/>
</dbReference>
<feature type="domain" description="HTH myb-type" evidence="8">
    <location>
        <begin position="123"/>
        <end position="179"/>
    </location>
</feature>
<protein>
    <submittedName>
        <fullName evidence="9">Uncharacterized protein</fullName>
    </submittedName>
</protein>
<proteinExistence type="predicted"/>
<dbReference type="InterPro" id="IPR017930">
    <property type="entry name" value="Myb_dom"/>
</dbReference>
<evidence type="ECO:0000256" key="4">
    <source>
        <dbReference type="ARBA" id="ARBA00023163"/>
    </source>
</evidence>
<dbReference type="PANTHER" id="PTHR44042:SF67">
    <property type="entry name" value="MYB-LIKE PROTEIN I"/>
    <property type="match status" value="1"/>
</dbReference>
<evidence type="ECO:0000313" key="10">
    <source>
        <dbReference type="Proteomes" id="UP001177140"/>
    </source>
</evidence>
<keyword evidence="2" id="KW-0805">Transcription regulation</keyword>
<dbReference type="SUPFAM" id="SSF46689">
    <property type="entry name" value="Homeodomain-like"/>
    <property type="match status" value="2"/>
</dbReference>
<name>A0AA41V1S5_PAPNU</name>
<keyword evidence="10" id="KW-1185">Reference proteome</keyword>
<dbReference type="PROSITE" id="PS50090">
    <property type="entry name" value="MYB_LIKE"/>
    <property type="match status" value="1"/>
</dbReference>
<dbReference type="PROSITE" id="PS51293">
    <property type="entry name" value="SANT"/>
    <property type="match status" value="1"/>
</dbReference>
<keyword evidence="4" id="KW-0804">Transcription</keyword>
<dbReference type="Proteomes" id="UP001177140">
    <property type="component" value="Unassembled WGS sequence"/>
</dbReference>
<dbReference type="GO" id="GO:0005634">
    <property type="term" value="C:nucleus"/>
    <property type="evidence" value="ECO:0007669"/>
    <property type="project" value="UniProtKB-SubCell"/>
</dbReference>
<dbReference type="GO" id="GO:0003677">
    <property type="term" value="F:DNA binding"/>
    <property type="evidence" value="ECO:0007669"/>
    <property type="project" value="UniProtKB-KW"/>
</dbReference>
<dbReference type="InterPro" id="IPR006447">
    <property type="entry name" value="Myb_dom_plants"/>
</dbReference>
<dbReference type="CDD" id="cd00167">
    <property type="entry name" value="SANT"/>
    <property type="match status" value="2"/>
</dbReference>
<evidence type="ECO:0000256" key="2">
    <source>
        <dbReference type="ARBA" id="ARBA00023015"/>
    </source>
</evidence>
<evidence type="ECO:0000259" key="8">
    <source>
        <dbReference type="PROSITE" id="PS51294"/>
    </source>
</evidence>
<evidence type="ECO:0000256" key="1">
    <source>
        <dbReference type="ARBA" id="ARBA00004123"/>
    </source>
</evidence>
<evidence type="ECO:0000259" key="6">
    <source>
        <dbReference type="PROSITE" id="PS50090"/>
    </source>
</evidence>
<evidence type="ECO:0000313" key="9">
    <source>
        <dbReference type="EMBL" id="MCL7021828.1"/>
    </source>
</evidence>
<dbReference type="Pfam" id="PF00249">
    <property type="entry name" value="Myb_DNA-binding"/>
    <property type="match status" value="2"/>
</dbReference>
<feature type="domain" description="Myb-like" evidence="6">
    <location>
        <begin position="123"/>
        <end position="175"/>
    </location>
</feature>
<dbReference type="InterPro" id="IPR017884">
    <property type="entry name" value="SANT_dom"/>
</dbReference>
<dbReference type="AlphaFoldDB" id="A0AA41V1S5"/>
<evidence type="ECO:0000259" key="7">
    <source>
        <dbReference type="PROSITE" id="PS51293"/>
    </source>
</evidence>
<dbReference type="PANTHER" id="PTHR44042">
    <property type="entry name" value="DUPLICATED HOMEODOMAIN-LIKE SUPERFAMILY PROTEIN-RELATED"/>
    <property type="match status" value="1"/>
</dbReference>
<dbReference type="Gene3D" id="1.10.10.60">
    <property type="entry name" value="Homeodomain-like"/>
    <property type="match status" value="2"/>
</dbReference>
<reference evidence="9" key="1">
    <citation type="submission" date="2022-03" db="EMBL/GenBank/DDBJ databases">
        <title>A functionally conserved STORR gene fusion in Papaver species that diverged 16.8 million years ago.</title>
        <authorList>
            <person name="Catania T."/>
        </authorList>
    </citation>
    <scope>NUCLEOTIDE SEQUENCE</scope>
    <source>
        <strain evidence="9">S-191538</strain>
    </source>
</reference>
<keyword evidence="5" id="KW-0539">Nucleus</keyword>
<gene>
    <name evidence="9" type="ORF">MKW94_006259</name>
</gene>
<dbReference type="FunFam" id="1.10.10.60:FF:000154">
    <property type="entry name" value="Transcription factor SRM1"/>
    <property type="match status" value="1"/>
</dbReference>
<sequence length="231" mass="26575">MNNSSHISINNQISQISCSWTREQEKQFERGIIMFLTDENDPNRWHKVASYVGDNKTAADVYQHYQDLVRDIKEIEEGRVELPSYYDGGGGDDNKVGVVRETTESELAPTMVKRTKQQNGGESERKKGIPWTEEEHRAFLYGLEKYGKGDWRSISRNAVQTRTPTQVASHAQKYFLRLNAEKKERKRSSIHDITTVEKVSKVSSDRPVQRMKTIDSLLGSFPRQGDYFGCH</sequence>
<organism evidence="9 10">
    <name type="scientific">Papaver nudicaule</name>
    <name type="common">Iceland poppy</name>
    <dbReference type="NCBI Taxonomy" id="74823"/>
    <lineage>
        <taxon>Eukaryota</taxon>
        <taxon>Viridiplantae</taxon>
        <taxon>Streptophyta</taxon>
        <taxon>Embryophyta</taxon>
        <taxon>Tracheophyta</taxon>
        <taxon>Spermatophyta</taxon>
        <taxon>Magnoliopsida</taxon>
        <taxon>Ranunculales</taxon>
        <taxon>Papaveraceae</taxon>
        <taxon>Papaveroideae</taxon>
        <taxon>Papaver</taxon>
    </lineage>
</organism>
<dbReference type="NCBIfam" id="TIGR01557">
    <property type="entry name" value="myb_SHAQKYF"/>
    <property type="match status" value="1"/>
</dbReference>
<dbReference type="InterPro" id="IPR009057">
    <property type="entry name" value="Homeodomain-like_sf"/>
</dbReference>
<feature type="domain" description="SANT" evidence="7">
    <location>
        <begin position="131"/>
        <end position="179"/>
    </location>
</feature>
<evidence type="ECO:0000256" key="3">
    <source>
        <dbReference type="ARBA" id="ARBA00023125"/>
    </source>
</evidence>
<accession>A0AA41V1S5</accession>